<feature type="region of interest" description="Disordered" evidence="1">
    <location>
        <begin position="83"/>
        <end position="146"/>
    </location>
</feature>
<feature type="transmembrane region" description="Helical" evidence="2">
    <location>
        <begin position="559"/>
        <end position="583"/>
    </location>
</feature>
<name>A0A8S1J920_9CHLO</name>
<keyword evidence="2" id="KW-0812">Transmembrane</keyword>
<comment type="caution">
    <text evidence="3">The sequence shown here is derived from an EMBL/GenBank/DDBJ whole genome shotgun (WGS) entry which is preliminary data.</text>
</comment>
<feature type="compositionally biased region" description="Acidic residues" evidence="1">
    <location>
        <begin position="313"/>
        <end position="336"/>
    </location>
</feature>
<evidence type="ECO:0000256" key="2">
    <source>
        <dbReference type="SAM" id="Phobius"/>
    </source>
</evidence>
<feature type="region of interest" description="Disordered" evidence="1">
    <location>
        <begin position="428"/>
        <end position="490"/>
    </location>
</feature>
<feature type="compositionally biased region" description="Low complexity" evidence="1">
    <location>
        <begin position="132"/>
        <end position="146"/>
    </location>
</feature>
<feature type="compositionally biased region" description="Acidic residues" evidence="1">
    <location>
        <begin position="376"/>
        <end position="405"/>
    </location>
</feature>
<keyword evidence="2" id="KW-1133">Transmembrane helix</keyword>
<organism evidence="3 4">
    <name type="scientific">Ostreobium quekettii</name>
    <dbReference type="NCBI Taxonomy" id="121088"/>
    <lineage>
        <taxon>Eukaryota</taxon>
        <taxon>Viridiplantae</taxon>
        <taxon>Chlorophyta</taxon>
        <taxon>core chlorophytes</taxon>
        <taxon>Ulvophyceae</taxon>
        <taxon>TCBD clade</taxon>
        <taxon>Bryopsidales</taxon>
        <taxon>Ostreobineae</taxon>
        <taxon>Ostreobiaceae</taxon>
        <taxon>Ostreobium</taxon>
    </lineage>
</organism>
<protein>
    <submittedName>
        <fullName evidence="3">Uncharacterized protein</fullName>
    </submittedName>
</protein>
<evidence type="ECO:0000313" key="3">
    <source>
        <dbReference type="EMBL" id="CAD7702601.1"/>
    </source>
</evidence>
<gene>
    <name evidence="3" type="ORF">OSTQU699_LOCUS7958</name>
</gene>
<proteinExistence type="predicted"/>
<feature type="region of interest" description="Disordered" evidence="1">
    <location>
        <begin position="311"/>
        <end position="340"/>
    </location>
</feature>
<sequence>MVKESPARRVNIQGQRLLIPGSVFHDQTPGVGFYATVQRPCAGSKKGNMWVKLDDDPAKYWFKNADVIDWMVDREAAEVLRPKYGQRKGRSTASGLTSSDRPTPSSAQHLTTPESASPISFAKDTPYPSDFTGATTSTSGGEAITEPGEQAARMPLSTRLAQFGGQAIGLAWQTARTLSLSPWRAAGSKDLDENENIDEAANQYEVDDGYKAGKVVEAMQSAVVHKVHTSSIVTMQETHRTSVTKAQSTYQEEIQEVQDGVEEEEAAEEEEFDALARKSPSVWSWTGWMPSGSKWTGLSFGRRTASPITAVQEEADEEEQEEGDDEAAEEAAEEKEFDALAKKSPSVWSWKGWMSSGKKWTGFSLGRRAADPIEAVEEEAEEGNEAAEDEVVPAEEAAEDEGELDASDRKTPSKWSWMGWMSSGKKWTGLSMGSRAAAPIASVEEEGEEERKEGEAPAQEVEREATPPSQRYRRHRKSETPAATHFASPISVSSGEAGGLWLTSRRTSVLHYHRLLNTPKLKYLSDPSEEELQMPVVPMVRSAPMDGHGWHHFVTEASWVIIFNIAAGGFVVFVWALLAYYGFLDHLLNRVEA</sequence>
<evidence type="ECO:0000256" key="1">
    <source>
        <dbReference type="SAM" id="MobiDB-lite"/>
    </source>
</evidence>
<feature type="region of interest" description="Disordered" evidence="1">
    <location>
        <begin position="376"/>
        <end position="415"/>
    </location>
</feature>
<dbReference type="OrthoDB" id="10683645at2759"/>
<evidence type="ECO:0000313" key="4">
    <source>
        <dbReference type="Proteomes" id="UP000708148"/>
    </source>
</evidence>
<keyword evidence="2" id="KW-0472">Membrane</keyword>
<dbReference type="AlphaFoldDB" id="A0A8S1J920"/>
<keyword evidence="4" id="KW-1185">Reference proteome</keyword>
<accession>A0A8S1J920</accession>
<dbReference type="EMBL" id="CAJHUC010001888">
    <property type="protein sequence ID" value="CAD7702601.1"/>
    <property type="molecule type" value="Genomic_DNA"/>
</dbReference>
<feature type="compositionally biased region" description="Polar residues" evidence="1">
    <location>
        <begin position="91"/>
        <end position="118"/>
    </location>
</feature>
<feature type="compositionally biased region" description="Basic and acidic residues" evidence="1">
    <location>
        <begin position="449"/>
        <end position="465"/>
    </location>
</feature>
<dbReference type="Proteomes" id="UP000708148">
    <property type="component" value="Unassembled WGS sequence"/>
</dbReference>
<reference evidence="3" key="1">
    <citation type="submission" date="2020-12" db="EMBL/GenBank/DDBJ databases">
        <authorList>
            <person name="Iha C."/>
        </authorList>
    </citation>
    <scope>NUCLEOTIDE SEQUENCE</scope>
</reference>